<name>A0A0U5BF68_9BACL</name>
<dbReference type="SUPFAM" id="SSF51735">
    <property type="entry name" value="NAD(P)-binding Rossmann-fold domains"/>
    <property type="match status" value="1"/>
</dbReference>
<dbReference type="PROSITE" id="PS00671">
    <property type="entry name" value="D_2_HYDROXYACID_DH_3"/>
    <property type="match status" value="1"/>
</dbReference>
<dbReference type="EMBL" id="AP017312">
    <property type="protein sequence ID" value="BAU29628.1"/>
    <property type="molecule type" value="Genomic_DNA"/>
</dbReference>
<dbReference type="CDD" id="cd05300">
    <property type="entry name" value="2-Hacid_dh_1"/>
    <property type="match status" value="1"/>
</dbReference>
<dbReference type="OrthoDB" id="9805416at2"/>
<sequence>MKVVSTAKMSARHQERLQAAYTNHQFFFFSSIEEAGDEIKDAELLITYGEDLTPERVASMSSLRWIQVLSAGVDMMPLTELAVRGVKVTNASGIHKIPMAEYTIGVMLQATRKMNELYVKQQASEWDRSLRVEELYGKTLGIIGVGAIGEEIARRAQVFGMQVLGVTRSGKPNEYCDQMHRESELSLVLPQCDYVVVVVPLTEETYHLIGHAELTQMKESAVLINIARGPVIDEAALVEHLKANKLSLAVLDVFSQEPLPTDSSFWKLDNCIITPHVSGRSPRYMERALEILHHNFALWDKGEQEGMMNVIEAGRGY</sequence>
<dbReference type="AlphaFoldDB" id="A0A0U5BF68"/>
<dbReference type="SUPFAM" id="SSF52283">
    <property type="entry name" value="Formate/glycerate dehydrogenase catalytic domain-like"/>
    <property type="match status" value="1"/>
</dbReference>
<evidence type="ECO:0000313" key="4">
    <source>
        <dbReference type="EMBL" id="BAU29628.1"/>
    </source>
</evidence>
<dbReference type="PANTHER" id="PTHR43333:SF1">
    <property type="entry name" value="D-ISOMER SPECIFIC 2-HYDROXYACID DEHYDROGENASE NAD-BINDING DOMAIN-CONTAINING PROTEIN"/>
    <property type="match status" value="1"/>
</dbReference>
<dbReference type="InterPro" id="IPR036291">
    <property type="entry name" value="NAD(P)-bd_dom_sf"/>
</dbReference>
<organism evidence="4 5">
    <name type="scientific">Aneurinibacillus soli</name>
    <dbReference type="NCBI Taxonomy" id="1500254"/>
    <lineage>
        <taxon>Bacteria</taxon>
        <taxon>Bacillati</taxon>
        <taxon>Bacillota</taxon>
        <taxon>Bacilli</taxon>
        <taxon>Bacillales</taxon>
        <taxon>Paenibacillaceae</taxon>
        <taxon>Aneurinibacillus group</taxon>
        <taxon>Aneurinibacillus</taxon>
    </lineage>
</organism>
<feature type="domain" description="D-isomer specific 2-hydroxyacid dehydrogenase NAD-binding" evidence="3">
    <location>
        <begin position="104"/>
        <end position="278"/>
    </location>
</feature>
<keyword evidence="4" id="KW-0670">Pyruvate</keyword>
<dbReference type="GO" id="GO:0030267">
    <property type="term" value="F:glyoxylate reductase (NADPH) activity"/>
    <property type="evidence" value="ECO:0007669"/>
    <property type="project" value="UniProtKB-EC"/>
</dbReference>
<dbReference type="Pfam" id="PF02826">
    <property type="entry name" value="2-Hacid_dh_C"/>
    <property type="match status" value="1"/>
</dbReference>
<evidence type="ECO:0000313" key="5">
    <source>
        <dbReference type="Proteomes" id="UP000217696"/>
    </source>
</evidence>
<proteinExistence type="predicted"/>
<evidence type="ECO:0000259" key="3">
    <source>
        <dbReference type="Pfam" id="PF02826"/>
    </source>
</evidence>
<evidence type="ECO:0000256" key="1">
    <source>
        <dbReference type="ARBA" id="ARBA00023002"/>
    </source>
</evidence>
<keyword evidence="2" id="KW-0520">NAD</keyword>
<dbReference type="InterPro" id="IPR029753">
    <property type="entry name" value="D-isomer_DH_CS"/>
</dbReference>
<dbReference type="PANTHER" id="PTHR43333">
    <property type="entry name" value="2-HACID_DH_C DOMAIN-CONTAINING PROTEIN"/>
    <property type="match status" value="1"/>
</dbReference>
<dbReference type="Gene3D" id="3.40.50.720">
    <property type="entry name" value="NAD(P)-binding Rossmann-like Domain"/>
    <property type="match status" value="2"/>
</dbReference>
<dbReference type="Proteomes" id="UP000217696">
    <property type="component" value="Chromosome"/>
</dbReference>
<reference evidence="4 5" key="1">
    <citation type="submission" date="2015-12" db="EMBL/GenBank/DDBJ databases">
        <title>Genome sequence of Aneurinibacillus soli.</title>
        <authorList>
            <person name="Lee J.S."/>
            <person name="Lee K.C."/>
            <person name="Kim K.K."/>
            <person name="Lee B.W."/>
        </authorList>
    </citation>
    <scope>NUCLEOTIDE SEQUENCE [LARGE SCALE GENOMIC DNA]</scope>
    <source>
        <strain evidence="4 5">CB4</strain>
    </source>
</reference>
<dbReference type="InterPro" id="IPR006140">
    <property type="entry name" value="D-isomer_DH_NAD-bd"/>
</dbReference>
<dbReference type="EC" id="1.1.1.79" evidence="4"/>
<keyword evidence="5" id="KW-1185">Reference proteome</keyword>
<protein>
    <submittedName>
        <fullName evidence="4">Glyoxylate/hydroxypyruvate reductase B</fullName>
        <ecNumber evidence="4">1.1.1.79</ecNumber>
    </submittedName>
</protein>
<dbReference type="RefSeq" id="WP_096467288.1">
    <property type="nucleotide sequence ID" value="NZ_AP017312.1"/>
</dbReference>
<dbReference type="GO" id="GO:0051287">
    <property type="term" value="F:NAD binding"/>
    <property type="evidence" value="ECO:0007669"/>
    <property type="project" value="InterPro"/>
</dbReference>
<accession>A0A0U5BF68</accession>
<keyword evidence="1 4" id="KW-0560">Oxidoreductase</keyword>
<dbReference type="KEGG" id="asoc:CB4_03865"/>
<gene>
    <name evidence="4" type="primary">ghrB</name>
    <name evidence="4" type="ORF">CB4_03865</name>
</gene>
<dbReference type="FunFam" id="3.40.50.720:FF:000363">
    <property type="entry name" value="D-isomer specific 2-hydroxyacid dehydrogenase"/>
    <property type="match status" value="1"/>
</dbReference>
<evidence type="ECO:0000256" key="2">
    <source>
        <dbReference type="ARBA" id="ARBA00023027"/>
    </source>
</evidence>